<dbReference type="EMBL" id="GBRH01170202">
    <property type="protein sequence ID" value="JAE27694.1"/>
    <property type="molecule type" value="Transcribed_RNA"/>
</dbReference>
<name>A0A0A9GVW9_ARUDO</name>
<accession>A0A0A9GVW9</accession>
<organism evidence="1">
    <name type="scientific">Arundo donax</name>
    <name type="common">Giant reed</name>
    <name type="synonym">Donax arundinaceus</name>
    <dbReference type="NCBI Taxonomy" id="35708"/>
    <lineage>
        <taxon>Eukaryota</taxon>
        <taxon>Viridiplantae</taxon>
        <taxon>Streptophyta</taxon>
        <taxon>Embryophyta</taxon>
        <taxon>Tracheophyta</taxon>
        <taxon>Spermatophyta</taxon>
        <taxon>Magnoliopsida</taxon>
        <taxon>Liliopsida</taxon>
        <taxon>Poales</taxon>
        <taxon>Poaceae</taxon>
        <taxon>PACMAD clade</taxon>
        <taxon>Arundinoideae</taxon>
        <taxon>Arundineae</taxon>
        <taxon>Arundo</taxon>
    </lineage>
</organism>
<evidence type="ECO:0000313" key="1">
    <source>
        <dbReference type="EMBL" id="JAE27694.1"/>
    </source>
</evidence>
<reference evidence="1" key="2">
    <citation type="journal article" date="2015" name="Data Brief">
        <title>Shoot transcriptome of the giant reed, Arundo donax.</title>
        <authorList>
            <person name="Barrero R.A."/>
            <person name="Guerrero F.D."/>
            <person name="Moolhuijzen P."/>
            <person name="Goolsby J.A."/>
            <person name="Tidwell J."/>
            <person name="Bellgard S.E."/>
            <person name="Bellgard M.I."/>
        </authorList>
    </citation>
    <scope>NUCLEOTIDE SEQUENCE</scope>
    <source>
        <tissue evidence="1">Shoot tissue taken approximately 20 cm above the soil surface</tissue>
    </source>
</reference>
<reference evidence="1" key="1">
    <citation type="submission" date="2014-09" db="EMBL/GenBank/DDBJ databases">
        <authorList>
            <person name="Magalhaes I.L.F."/>
            <person name="Oliveira U."/>
            <person name="Santos F.R."/>
            <person name="Vidigal T.H.D.A."/>
            <person name="Brescovit A.D."/>
            <person name="Santos A.J."/>
        </authorList>
    </citation>
    <scope>NUCLEOTIDE SEQUENCE</scope>
    <source>
        <tissue evidence="1">Shoot tissue taken approximately 20 cm above the soil surface</tissue>
    </source>
</reference>
<protein>
    <submittedName>
        <fullName evidence="1">Uncharacterized protein</fullName>
    </submittedName>
</protein>
<proteinExistence type="predicted"/>
<sequence>MSFATSIVSSTTPVSTCMMITFKNMSGSPRILFSHASRYKSFTAAICRASARALMTEEQIAAFGESLSASISLRHCSASKALPAFPSASQTIAYVSTQLSEGYHF</sequence>
<dbReference type="AlphaFoldDB" id="A0A0A9GVW9"/>